<dbReference type="InterPro" id="IPR005171">
    <property type="entry name" value="Cyt_c_oxidase_su4_prok"/>
</dbReference>
<proteinExistence type="inferred from homology"/>
<evidence type="ECO:0000256" key="8">
    <source>
        <dbReference type="ARBA" id="ARBA00022982"/>
    </source>
</evidence>
<keyword evidence="11 17" id="KW-0472">Membrane</keyword>
<keyword evidence="6" id="KW-1003">Cell membrane</keyword>
<dbReference type="Pfam" id="PF03626">
    <property type="entry name" value="COX4_pro"/>
    <property type="match status" value="1"/>
</dbReference>
<feature type="transmembrane region" description="Helical" evidence="17">
    <location>
        <begin position="20"/>
        <end position="44"/>
    </location>
</feature>
<comment type="similarity">
    <text evidence="2">Belongs to the cytochrome c oxidase bacterial subunit 4 family.</text>
</comment>
<dbReference type="Proteomes" id="UP000019146">
    <property type="component" value="Chromosome 2"/>
</dbReference>
<evidence type="ECO:0000313" key="19">
    <source>
        <dbReference type="Proteomes" id="UP000019146"/>
    </source>
</evidence>
<protein>
    <recommendedName>
        <fullName evidence="4">Cytochrome bo(3) ubiquinol oxidase subunit 4</fullName>
    </recommendedName>
    <alternativeName>
        <fullName evidence="16">Cytochrome o ubiquinol oxidase subunit 4</fullName>
    </alternativeName>
    <alternativeName>
        <fullName evidence="13">Oxidase bo(3) subunit 4</fullName>
    </alternativeName>
    <alternativeName>
        <fullName evidence="14">Ubiquinol oxidase polypeptide IV</fullName>
    </alternativeName>
    <alternativeName>
        <fullName evidence="15">Ubiquinol oxidase subunit 4</fullName>
    </alternativeName>
</protein>
<organism evidence="18 19">
    <name type="scientific">Paraburkholderia caribensis MBA4</name>
    <dbReference type="NCBI Taxonomy" id="1323664"/>
    <lineage>
        <taxon>Bacteria</taxon>
        <taxon>Pseudomonadati</taxon>
        <taxon>Pseudomonadota</taxon>
        <taxon>Betaproteobacteria</taxon>
        <taxon>Burkholderiales</taxon>
        <taxon>Burkholderiaceae</taxon>
        <taxon>Paraburkholderia</taxon>
    </lineage>
</organism>
<dbReference type="PANTHER" id="PTHR36835">
    <property type="entry name" value="CYTOCHROME BO(3) UBIQUINOL OXIDASE SUBUNIT 4"/>
    <property type="match status" value="1"/>
</dbReference>
<dbReference type="PANTHER" id="PTHR36835:SF1">
    <property type="entry name" value="CYTOCHROME BO(3) UBIQUINOL OXIDASE SUBUNIT 4"/>
    <property type="match status" value="1"/>
</dbReference>
<sequence length="113" mass="11907">MAHSNSHALHGEAGHGGIGGYVIGFVLAVVLTAAAFGIVLQGWLPAASAPFALAALAVVQIVVHLVFFLHMSVSTSGQRWNTLALAYTVLAAMFLVFGTVWVMHNVSMNMMSR</sequence>
<evidence type="ECO:0000256" key="9">
    <source>
        <dbReference type="ARBA" id="ARBA00022989"/>
    </source>
</evidence>
<comment type="subcellular location">
    <subcellularLocation>
        <location evidence="1">Cell membrane</location>
        <topology evidence="1">Multi-pass membrane protein</topology>
    </subcellularLocation>
</comment>
<evidence type="ECO:0000256" key="15">
    <source>
        <dbReference type="ARBA" id="ARBA00031887"/>
    </source>
</evidence>
<dbReference type="GO" id="GO:0015990">
    <property type="term" value="P:electron transport coupled proton transport"/>
    <property type="evidence" value="ECO:0007669"/>
    <property type="project" value="InterPro"/>
</dbReference>
<keyword evidence="7 17" id="KW-0812">Transmembrane</keyword>
<dbReference type="NCBIfam" id="TIGR02847">
    <property type="entry name" value="CyoD"/>
    <property type="match status" value="1"/>
</dbReference>
<evidence type="ECO:0000256" key="4">
    <source>
        <dbReference type="ARBA" id="ARBA00014689"/>
    </source>
</evidence>
<dbReference type="GO" id="GO:0015078">
    <property type="term" value="F:proton transmembrane transporter activity"/>
    <property type="evidence" value="ECO:0007669"/>
    <property type="project" value="TreeGrafter"/>
</dbReference>
<evidence type="ECO:0000256" key="6">
    <source>
        <dbReference type="ARBA" id="ARBA00022475"/>
    </source>
</evidence>
<evidence type="ECO:0000256" key="14">
    <source>
        <dbReference type="ARBA" id="ARBA00030211"/>
    </source>
</evidence>
<dbReference type="InterPro" id="IPR050968">
    <property type="entry name" value="Cytochrome_c_oxidase_bac_sub4"/>
</dbReference>
<evidence type="ECO:0000256" key="1">
    <source>
        <dbReference type="ARBA" id="ARBA00004651"/>
    </source>
</evidence>
<dbReference type="AlphaFoldDB" id="A0A0P0RFJ5"/>
<keyword evidence="9 17" id="KW-1133">Transmembrane helix</keyword>
<feature type="transmembrane region" description="Helical" evidence="17">
    <location>
        <begin position="83"/>
        <end position="103"/>
    </location>
</feature>
<comment type="function">
    <text evidence="12">Cytochrome bo(3) ubiquinol terminal oxidase is the component of the aerobic respiratory chain of E.coli that predominates when cells are grown at high aeration. Has proton pump activity across the membrane in addition to electron transfer, pumping 2 protons/electron.</text>
</comment>
<evidence type="ECO:0000256" key="5">
    <source>
        <dbReference type="ARBA" id="ARBA00022448"/>
    </source>
</evidence>
<evidence type="ECO:0000256" key="3">
    <source>
        <dbReference type="ARBA" id="ARBA00011700"/>
    </source>
</evidence>
<gene>
    <name evidence="18" type="ORF">K788_0005226</name>
</gene>
<dbReference type="GO" id="GO:0009319">
    <property type="term" value="C:cytochrome o ubiquinol oxidase complex"/>
    <property type="evidence" value="ECO:0007669"/>
    <property type="project" value="TreeGrafter"/>
</dbReference>
<dbReference type="GO" id="GO:0019646">
    <property type="term" value="P:aerobic electron transport chain"/>
    <property type="evidence" value="ECO:0007669"/>
    <property type="project" value="TreeGrafter"/>
</dbReference>
<evidence type="ECO:0000256" key="17">
    <source>
        <dbReference type="SAM" id="Phobius"/>
    </source>
</evidence>
<evidence type="ECO:0000313" key="18">
    <source>
        <dbReference type="EMBL" id="ALL67231.1"/>
    </source>
</evidence>
<evidence type="ECO:0000256" key="7">
    <source>
        <dbReference type="ARBA" id="ARBA00022692"/>
    </source>
</evidence>
<name>A0A0P0RFJ5_9BURK</name>
<dbReference type="GeneID" id="69971092"/>
<reference evidence="18 19" key="1">
    <citation type="journal article" date="2014" name="Genome Announc.">
        <title>Draft Genome Sequence of the Haloacid-Degrading Burkholderia caribensis Strain MBA4.</title>
        <authorList>
            <person name="Pan Y."/>
            <person name="Kong K.F."/>
            <person name="Tsang J.S."/>
        </authorList>
    </citation>
    <scope>NUCLEOTIDE SEQUENCE [LARGE SCALE GENOMIC DNA]</scope>
    <source>
        <strain evidence="18 19">MBA4</strain>
    </source>
</reference>
<evidence type="ECO:0000256" key="2">
    <source>
        <dbReference type="ARBA" id="ARBA00008079"/>
    </source>
</evidence>
<evidence type="ECO:0000256" key="12">
    <source>
        <dbReference type="ARBA" id="ARBA00025694"/>
    </source>
</evidence>
<dbReference type="EMBL" id="CP012747">
    <property type="protein sequence ID" value="ALL67231.1"/>
    <property type="molecule type" value="Genomic_DNA"/>
</dbReference>
<feature type="transmembrane region" description="Helical" evidence="17">
    <location>
        <begin position="51"/>
        <end position="71"/>
    </location>
</feature>
<evidence type="ECO:0000256" key="10">
    <source>
        <dbReference type="ARBA" id="ARBA00023002"/>
    </source>
</evidence>
<dbReference type="KEGG" id="bcai:K788_0005226"/>
<keyword evidence="5" id="KW-0813">Transport</keyword>
<evidence type="ECO:0000256" key="11">
    <source>
        <dbReference type="ARBA" id="ARBA00023136"/>
    </source>
</evidence>
<dbReference type="GO" id="GO:0005886">
    <property type="term" value="C:plasma membrane"/>
    <property type="evidence" value="ECO:0007669"/>
    <property type="project" value="UniProtKB-SubCell"/>
</dbReference>
<keyword evidence="8" id="KW-0249">Electron transport</keyword>
<keyword evidence="10" id="KW-0560">Oxidoreductase</keyword>
<evidence type="ECO:0000256" key="16">
    <source>
        <dbReference type="ARBA" id="ARBA00032185"/>
    </source>
</evidence>
<comment type="subunit">
    <text evidence="3">Heterooctamer of two A chains, two B chains, two C chains and two D chains.</text>
</comment>
<evidence type="ECO:0000256" key="13">
    <source>
        <dbReference type="ARBA" id="ARBA00030071"/>
    </source>
</evidence>
<dbReference type="GO" id="GO:0009486">
    <property type="term" value="F:cytochrome bo3 ubiquinol oxidase activity"/>
    <property type="evidence" value="ECO:0007669"/>
    <property type="project" value="InterPro"/>
</dbReference>
<dbReference type="RefSeq" id="WP_009770506.1">
    <property type="nucleotide sequence ID" value="NZ_CP012747.1"/>
</dbReference>
<dbReference type="InterPro" id="IPR014210">
    <property type="entry name" value="Cyt_o_ubiqinol_oxidase_su4"/>
</dbReference>
<accession>A0A0P0RFJ5</accession>